<accession>A0A7J7KR78</accession>
<dbReference type="AlphaFoldDB" id="A0A7J7KR78"/>
<reference evidence="1" key="1">
    <citation type="submission" date="2020-06" db="EMBL/GenBank/DDBJ databases">
        <title>Draft genome of Bugula neritina, a colonial animal packing powerful symbionts and potential medicines.</title>
        <authorList>
            <person name="Rayko M."/>
        </authorList>
    </citation>
    <scope>NUCLEOTIDE SEQUENCE [LARGE SCALE GENOMIC DNA]</scope>
    <source>
        <strain evidence="1">Kwan_BN1</strain>
    </source>
</reference>
<proteinExistence type="predicted"/>
<comment type="caution">
    <text evidence="1">The sequence shown here is derived from an EMBL/GenBank/DDBJ whole genome shotgun (WGS) entry which is preliminary data.</text>
</comment>
<gene>
    <name evidence="1" type="ORF">EB796_000990</name>
</gene>
<organism evidence="1 2">
    <name type="scientific">Bugula neritina</name>
    <name type="common">Brown bryozoan</name>
    <name type="synonym">Sertularia neritina</name>
    <dbReference type="NCBI Taxonomy" id="10212"/>
    <lineage>
        <taxon>Eukaryota</taxon>
        <taxon>Metazoa</taxon>
        <taxon>Spiralia</taxon>
        <taxon>Lophotrochozoa</taxon>
        <taxon>Bryozoa</taxon>
        <taxon>Gymnolaemata</taxon>
        <taxon>Cheilostomatida</taxon>
        <taxon>Flustrina</taxon>
        <taxon>Buguloidea</taxon>
        <taxon>Bugulidae</taxon>
        <taxon>Bugula</taxon>
    </lineage>
</organism>
<name>A0A7J7KR78_BUGNE</name>
<dbReference type="Proteomes" id="UP000593567">
    <property type="component" value="Unassembled WGS sequence"/>
</dbReference>
<protein>
    <submittedName>
        <fullName evidence="1">Uncharacterized protein</fullName>
    </submittedName>
</protein>
<keyword evidence="2" id="KW-1185">Reference proteome</keyword>
<evidence type="ECO:0000313" key="2">
    <source>
        <dbReference type="Proteomes" id="UP000593567"/>
    </source>
</evidence>
<evidence type="ECO:0000313" key="1">
    <source>
        <dbReference type="EMBL" id="KAF6040700.1"/>
    </source>
</evidence>
<sequence>MLTATVHSVYTDCIAVAMETEVFNLDIKGDSTRYERHSQHNGQLDSSEVPLTYRRQTITHASEMYRKKFITSQQKGEQRLRWEDSSPSAPGYMAVLKLRSRSYSV</sequence>
<dbReference type="EMBL" id="VXIV02000111">
    <property type="protein sequence ID" value="KAF6040700.1"/>
    <property type="molecule type" value="Genomic_DNA"/>
</dbReference>